<dbReference type="GO" id="GO:0061630">
    <property type="term" value="F:ubiquitin protein ligase activity"/>
    <property type="evidence" value="ECO:0007669"/>
    <property type="project" value="UniProtKB-EC"/>
</dbReference>
<keyword evidence="9" id="KW-1185">Reference proteome</keyword>
<dbReference type="SUPFAM" id="SSF56204">
    <property type="entry name" value="Hect, E3 ligase catalytic domain"/>
    <property type="match status" value="1"/>
</dbReference>
<evidence type="ECO:0000256" key="5">
    <source>
        <dbReference type="ARBA" id="ARBA00022786"/>
    </source>
</evidence>
<keyword evidence="4" id="KW-0808">Transferase</keyword>
<accession>A2FVW4</accession>
<comment type="pathway">
    <text evidence="2">Protein modification; protein ubiquitination.</text>
</comment>
<gene>
    <name evidence="8" type="ORF">TVAG_002220</name>
</gene>
<reference evidence="8" key="1">
    <citation type="submission" date="2006-10" db="EMBL/GenBank/DDBJ databases">
        <authorList>
            <person name="Amadeo P."/>
            <person name="Zhao Q."/>
            <person name="Wortman J."/>
            <person name="Fraser-Liggett C."/>
            <person name="Carlton J."/>
        </authorList>
    </citation>
    <scope>NUCLEOTIDE SEQUENCE</scope>
    <source>
        <strain evidence="8">G3</strain>
    </source>
</reference>
<dbReference type="VEuPathDB" id="TrichDB:TVAGG3_0172110"/>
<evidence type="ECO:0000256" key="2">
    <source>
        <dbReference type="ARBA" id="ARBA00004906"/>
    </source>
</evidence>
<evidence type="ECO:0000256" key="6">
    <source>
        <dbReference type="PROSITE-ProRule" id="PRU00104"/>
    </source>
</evidence>
<organism evidence="8 9">
    <name type="scientific">Trichomonas vaginalis (strain ATCC PRA-98 / G3)</name>
    <dbReference type="NCBI Taxonomy" id="412133"/>
    <lineage>
        <taxon>Eukaryota</taxon>
        <taxon>Metamonada</taxon>
        <taxon>Parabasalia</taxon>
        <taxon>Trichomonadida</taxon>
        <taxon>Trichomonadidae</taxon>
        <taxon>Trichomonas</taxon>
    </lineage>
</organism>
<evidence type="ECO:0000313" key="8">
    <source>
        <dbReference type="EMBL" id="EAX90949.1"/>
    </source>
</evidence>
<reference evidence="8" key="2">
    <citation type="journal article" date="2007" name="Science">
        <title>Draft genome sequence of the sexually transmitted pathogen Trichomonas vaginalis.</title>
        <authorList>
            <person name="Carlton J.M."/>
            <person name="Hirt R.P."/>
            <person name="Silva J.C."/>
            <person name="Delcher A.L."/>
            <person name="Schatz M."/>
            <person name="Zhao Q."/>
            <person name="Wortman J.R."/>
            <person name="Bidwell S.L."/>
            <person name="Alsmark U.C.M."/>
            <person name="Besteiro S."/>
            <person name="Sicheritz-Ponten T."/>
            <person name="Noel C.J."/>
            <person name="Dacks J.B."/>
            <person name="Foster P.G."/>
            <person name="Simillion C."/>
            <person name="Van de Peer Y."/>
            <person name="Miranda-Saavedra D."/>
            <person name="Barton G.J."/>
            <person name="Westrop G.D."/>
            <person name="Mueller S."/>
            <person name="Dessi D."/>
            <person name="Fiori P.L."/>
            <person name="Ren Q."/>
            <person name="Paulsen I."/>
            <person name="Zhang H."/>
            <person name="Bastida-Corcuera F.D."/>
            <person name="Simoes-Barbosa A."/>
            <person name="Brown M.T."/>
            <person name="Hayes R.D."/>
            <person name="Mukherjee M."/>
            <person name="Okumura C.Y."/>
            <person name="Schneider R."/>
            <person name="Smith A.J."/>
            <person name="Vanacova S."/>
            <person name="Villalvazo M."/>
            <person name="Haas B.J."/>
            <person name="Pertea M."/>
            <person name="Feldblyum T.V."/>
            <person name="Utterback T.R."/>
            <person name="Shu C.L."/>
            <person name="Osoegawa K."/>
            <person name="de Jong P.J."/>
            <person name="Hrdy I."/>
            <person name="Horvathova L."/>
            <person name="Zubacova Z."/>
            <person name="Dolezal P."/>
            <person name="Malik S.B."/>
            <person name="Logsdon J.M. Jr."/>
            <person name="Henze K."/>
            <person name="Gupta A."/>
            <person name="Wang C.C."/>
            <person name="Dunne R.L."/>
            <person name="Upcroft J.A."/>
            <person name="Upcroft P."/>
            <person name="White O."/>
            <person name="Salzberg S.L."/>
            <person name="Tang P."/>
            <person name="Chiu C.-H."/>
            <person name="Lee Y.-S."/>
            <person name="Embley T.M."/>
            <person name="Coombs G.H."/>
            <person name="Mottram J.C."/>
            <person name="Tachezy J."/>
            <person name="Fraser-Liggett C.M."/>
            <person name="Johnson P.J."/>
        </authorList>
    </citation>
    <scope>NUCLEOTIDE SEQUENCE [LARGE SCALE GENOMIC DNA]</scope>
    <source>
        <strain evidence="8">G3</strain>
    </source>
</reference>
<dbReference type="Pfam" id="PF00632">
    <property type="entry name" value="HECT"/>
    <property type="match status" value="1"/>
</dbReference>
<dbReference type="PANTHER" id="PTHR11254">
    <property type="entry name" value="HECT DOMAIN UBIQUITIN-PROTEIN LIGASE"/>
    <property type="match status" value="1"/>
</dbReference>
<dbReference type="InterPro" id="IPR035983">
    <property type="entry name" value="Hect_E3_ubiquitin_ligase"/>
</dbReference>
<evidence type="ECO:0000259" key="7">
    <source>
        <dbReference type="PROSITE" id="PS50237"/>
    </source>
</evidence>
<dbReference type="InterPro" id="IPR000569">
    <property type="entry name" value="HECT_dom"/>
</dbReference>
<dbReference type="eggNOG" id="KOG0941">
    <property type="taxonomic scope" value="Eukaryota"/>
</dbReference>
<dbReference type="Gene3D" id="3.30.2410.10">
    <property type="entry name" value="Hect, E3 ligase catalytic domain"/>
    <property type="match status" value="1"/>
</dbReference>
<evidence type="ECO:0000256" key="3">
    <source>
        <dbReference type="ARBA" id="ARBA00012485"/>
    </source>
</evidence>
<proteinExistence type="predicted"/>
<dbReference type="PANTHER" id="PTHR11254:SF444">
    <property type="entry name" value="HECT DOMAIN CONTAINING UBIQUITIN LIGASE"/>
    <property type="match status" value="1"/>
</dbReference>
<dbReference type="OrthoDB" id="423283at2759"/>
<dbReference type="STRING" id="5722.A2FVW4"/>
<feature type="domain" description="HECT" evidence="7">
    <location>
        <begin position="1"/>
        <end position="87"/>
    </location>
</feature>
<sequence>MFIKILKTFSEEQCQMLLKFATAREKLPSQTQPGPVLIVDADRTKVDRCPTAATCFNQLHLPSYSSYEIAKNLILKAITYTGTFENK</sequence>
<comment type="catalytic activity">
    <reaction evidence="1">
        <text>S-ubiquitinyl-[E2 ubiquitin-conjugating enzyme]-L-cysteine + [acceptor protein]-L-lysine = [E2 ubiquitin-conjugating enzyme]-L-cysteine + N(6)-ubiquitinyl-[acceptor protein]-L-lysine.</text>
        <dbReference type="EC" id="2.3.2.26"/>
    </reaction>
</comment>
<protein>
    <recommendedName>
        <fullName evidence="3">HECT-type E3 ubiquitin transferase</fullName>
        <ecNumber evidence="3">2.3.2.26</ecNumber>
    </recommendedName>
</protein>
<dbReference type="EC" id="2.3.2.26" evidence="3"/>
<evidence type="ECO:0000256" key="4">
    <source>
        <dbReference type="ARBA" id="ARBA00022679"/>
    </source>
</evidence>
<feature type="active site" description="Glycyl thioester intermediate" evidence="6">
    <location>
        <position position="55"/>
    </location>
</feature>
<dbReference type="SMR" id="A2FVW4"/>
<dbReference type="InterPro" id="IPR050409">
    <property type="entry name" value="E3_ubiq-protein_ligase"/>
</dbReference>
<dbReference type="AlphaFoldDB" id="A2FVW4"/>
<dbReference type="PROSITE" id="PS50237">
    <property type="entry name" value="HECT"/>
    <property type="match status" value="1"/>
</dbReference>
<evidence type="ECO:0000313" key="9">
    <source>
        <dbReference type="Proteomes" id="UP000001542"/>
    </source>
</evidence>
<name>A2FVW4_TRIV3</name>
<dbReference type="InParanoid" id="A2FVW4"/>
<dbReference type="EMBL" id="DS114070">
    <property type="protein sequence ID" value="EAX90949.1"/>
    <property type="molecule type" value="Genomic_DNA"/>
</dbReference>
<evidence type="ECO:0000256" key="1">
    <source>
        <dbReference type="ARBA" id="ARBA00000885"/>
    </source>
</evidence>
<keyword evidence="5 6" id="KW-0833">Ubl conjugation pathway</keyword>
<dbReference type="VEuPathDB" id="TrichDB:TVAG_002220"/>
<dbReference type="Proteomes" id="UP000001542">
    <property type="component" value="Unassembled WGS sequence"/>
</dbReference>